<evidence type="ECO:0000256" key="2">
    <source>
        <dbReference type="ARBA" id="ARBA00022448"/>
    </source>
</evidence>
<dbReference type="OrthoDB" id="9775268at2"/>
<dbReference type="InterPro" id="IPR011701">
    <property type="entry name" value="MFS"/>
</dbReference>
<reference evidence="8 9" key="1">
    <citation type="submission" date="2017-01" db="EMBL/GenBank/DDBJ databases">
        <title>Genome analysis of Paenibacillus selenitrireducens ES3-24.</title>
        <authorList>
            <person name="Xu D."/>
            <person name="Yao R."/>
            <person name="Zheng S."/>
        </authorList>
    </citation>
    <scope>NUCLEOTIDE SEQUENCE [LARGE SCALE GENOMIC DNA]</scope>
    <source>
        <strain evidence="8 9">ES3-24</strain>
    </source>
</reference>
<feature type="transmembrane region" description="Helical" evidence="7">
    <location>
        <begin position="111"/>
        <end position="131"/>
    </location>
</feature>
<keyword evidence="3" id="KW-1003">Cell membrane</keyword>
<comment type="subcellular location">
    <subcellularLocation>
        <location evidence="1">Cell membrane</location>
        <topology evidence="1">Multi-pass membrane protein</topology>
    </subcellularLocation>
</comment>
<evidence type="ECO:0000256" key="7">
    <source>
        <dbReference type="SAM" id="Phobius"/>
    </source>
</evidence>
<dbReference type="EMBL" id="MSZX01000007">
    <property type="protein sequence ID" value="OPA76122.1"/>
    <property type="molecule type" value="Genomic_DNA"/>
</dbReference>
<evidence type="ECO:0000256" key="1">
    <source>
        <dbReference type="ARBA" id="ARBA00004651"/>
    </source>
</evidence>
<dbReference type="STRING" id="1324314.BVG16_18060"/>
<feature type="transmembrane region" description="Helical" evidence="7">
    <location>
        <begin position="374"/>
        <end position="396"/>
    </location>
</feature>
<dbReference type="GO" id="GO:0005886">
    <property type="term" value="C:plasma membrane"/>
    <property type="evidence" value="ECO:0007669"/>
    <property type="project" value="UniProtKB-SubCell"/>
</dbReference>
<sequence>MLDFLKRNPLFLRYWMGTWFSELGDWLRNMAVMYIVLELFSGSAMALSATMFAEYAPIFLFGPIIGVIADRWHRKRTIAGANLFRAIIMGVFFVAVWFQLLWLIFAAAFLSAIGTLFFRAPGSSFIMQFVLEEDRKTAASLRQLSLSVMIMMGPLVGTSIYMFIGGAWTFAITTLLFVVSAWLIYTVKVIESEADVSIEKKQGMRAVWEELKQGLQYSFQHPIVRPILFGAVFVGFGGGVIQVLEVFIVTDFLGLPKTMVAVLASAQGVGMLCSTFLVQKLKIRTDHFVSWGMMVMGLGLSAMVIYPLFIVTAGGLVIFSLGQIALNIGMATLMQTKVSYEYQGRVGMTFQTAMMGFMTFALLTTGWIYEVLPIQALVAGGGMIVIFGGFLCYMMFRRVSPTLLGSGMKVEA</sequence>
<evidence type="ECO:0000256" key="6">
    <source>
        <dbReference type="ARBA" id="ARBA00023136"/>
    </source>
</evidence>
<comment type="caution">
    <text evidence="8">The sequence shown here is derived from an EMBL/GenBank/DDBJ whole genome shotgun (WGS) entry which is preliminary data.</text>
</comment>
<evidence type="ECO:0000256" key="3">
    <source>
        <dbReference type="ARBA" id="ARBA00022475"/>
    </source>
</evidence>
<dbReference type="CDD" id="cd06173">
    <property type="entry name" value="MFS_MefA_like"/>
    <property type="match status" value="1"/>
</dbReference>
<evidence type="ECO:0000313" key="9">
    <source>
        <dbReference type="Proteomes" id="UP000190188"/>
    </source>
</evidence>
<dbReference type="Proteomes" id="UP000190188">
    <property type="component" value="Unassembled WGS sequence"/>
</dbReference>
<evidence type="ECO:0000313" key="8">
    <source>
        <dbReference type="EMBL" id="OPA76122.1"/>
    </source>
</evidence>
<feature type="transmembrane region" description="Helical" evidence="7">
    <location>
        <begin position="55"/>
        <end position="72"/>
    </location>
</feature>
<feature type="transmembrane region" description="Helical" evidence="7">
    <location>
        <begin position="170"/>
        <end position="190"/>
    </location>
</feature>
<dbReference type="InterPro" id="IPR036259">
    <property type="entry name" value="MFS_trans_sf"/>
</dbReference>
<keyword evidence="2" id="KW-0813">Transport</keyword>
<feature type="transmembrane region" description="Helical" evidence="7">
    <location>
        <begin position="316"/>
        <end position="334"/>
    </location>
</feature>
<keyword evidence="9" id="KW-1185">Reference proteome</keyword>
<feature type="transmembrane region" description="Helical" evidence="7">
    <location>
        <begin position="227"/>
        <end position="248"/>
    </location>
</feature>
<feature type="transmembrane region" description="Helical" evidence="7">
    <location>
        <begin position="84"/>
        <end position="105"/>
    </location>
</feature>
<name>A0A1T2X8F1_9BACL</name>
<feature type="transmembrane region" description="Helical" evidence="7">
    <location>
        <begin position="143"/>
        <end position="164"/>
    </location>
</feature>
<dbReference type="Gene3D" id="1.20.1250.20">
    <property type="entry name" value="MFS general substrate transporter like domains"/>
    <property type="match status" value="1"/>
</dbReference>
<keyword evidence="4 7" id="KW-0812">Transmembrane</keyword>
<evidence type="ECO:0000256" key="4">
    <source>
        <dbReference type="ARBA" id="ARBA00022692"/>
    </source>
</evidence>
<dbReference type="GO" id="GO:0022857">
    <property type="term" value="F:transmembrane transporter activity"/>
    <property type="evidence" value="ECO:0007669"/>
    <property type="project" value="InterPro"/>
</dbReference>
<feature type="transmembrane region" description="Helical" evidence="7">
    <location>
        <begin position="290"/>
        <end position="310"/>
    </location>
</feature>
<protein>
    <recommendedName>
        <fullName evidence="10">MFS transporter</fullName>
    </recommendedName>
</protein>
<gene>
    <name evidence="8" type="ORF">BVG16_18060</name>
</gene>
<organism evidence="8 9">
    <name type="scientific">Paenibacillus selenitireducens</name>
    <dbReference type="NCBI Taxonomy" id="1324314"/>
    <lineage>
        <taxon>Bacteria</taxon>
        <taxon>Bacillati</taxon>
        <taxon>Bacillota</taxon>
        <taxon>Bacilli</taxon>
        <taxon>Bacillales</taxon>
        <taxon>Paenibacillaceae</taxon>
        <taxon>Paenibacillus</taxon>
    </lineage>
</organism>
<accession>A0A1T2X8F1</accession>
<feature type="transmembrane region" description="Helical" evidence="7">
    <location>
        <begin position="260"/>
        <end position="278"/>
    </location>
</feature>
<dbReference type="AlphaFoldDB" id="A0A1T2X8F1"/>
<feature type="transmembrane region" description="Helical" evidence="7">
    <location>
        <begin position="346"/>
        <end position="368"/>
    </location>
</feature>
<dbReference type="RefSeq" id="WP_078500286.1">
    <property type="nucleotide sequence ID" value="NZ_MSZX01000007.1"/>
</dbReference>
<dbReference type="SUPFAM" id="SSF103473">
    <property type="entry name" value="MFS general substrate transporter"/>
    <property type="match status" value="1"/>
</dbReference>
<dbReference type="PANTHER" id="PTHR43266">
    <property type="entry name" value="MACROLIDE-EFFLUX PROTEIN"/>
    <property type="match status" value="1"/>
</dbReference>
<proteinExistence type="predicted"/>
<dbReference type="Pfam" id="PF07690">
    <property type="entry name" value="MFS_1"/>
    <property type="match status" value="1"/>
</dbReference>
<dbReference type="PANTHER" id="PTHR43266:SF8">
    <property type="entry name" value="MACROLIDE-EFFLUX PROTEIN"/>
    <property type="match status" value="1"/>
</dbReference>
<keyword evidence="6 7" id="KW-0472">Membrane</keyword>
<evidence type="ECO:0000256" key="5">
    <source>
        <dbReference type="ARBA" id="ARBA00022989"/>
    </source>
</evidence>
<keyword evidence="5 7" id="KW-1133">Transmembrane helix</keyword>
<evidence type="ECO:0008006" key="10">
    <source>
        <dbReference type="Google" id="ProtNLM"/>
    </source>
</evidence>